<reference evidence="2 3" key="1">
    <citation type="journal article" date="2015" name="Proc. Natl. Acad. Sci. U.S.A.">
        <title>The resurrection genome of Boea hygrometrica: A blueprint for survival of dehydration.</title>
        <authorList>
            <person name="Xiao L."/>
            <person name="Yang G."/>
            <person name="Zhang L."/>
            <person name="Yang X."/>
            <person name="Zhao S."/>
            <person name="Ji Z."/>
            <person name="Zhou Q."/>
            <person name="Hu M."/>
            <person name="Wang Y."/>
            <person name="Chen M."/>
            <person name="Xu Y."/>
            <person name="Jin H."/>
            <person name="Xiao X."/>
            <person name="Hu G."/>
            <person name="Bao F."/>
            <person name="Hu Y."/>
            <person name="Wan P."/>
            <person name="Li L."/>
            <person name="Deng X."/>
            <person name="Kuang T."/>
            <person name="Xiang C."/>
            <person name="Zhu J.K."/>
            <person name="Oliver M.J."/>
            <person name="He Y."/>
        </authorList>
    </citation>
    <scope>NUCLEOTIDE SEQUENCE [LARGE SCALE GENOMIC DNA]</scope>
    <source>
        <strain evidence="3">cv. XS01</strain>
    </source>
</reference>
<proteinExistence type="predicted"/>
<sequence>MAASFFVNAMQEAQRGSKELNHLILSLPSLYLNLAKKKRTQRPKTQQKSTPDKGDSHPCPIPEVLIGGAEVSGDEQVDDGPGGNERTDSDQDVQRGGDDRYEENLEYDTQMGHGVQNEVASTTTQDAPRTTTDGRSEGEIFEIADWVNKGDRIETKSKGDSYIASGSTSDSRVADYQSKFLTLEFSSRTEQERAETQDPVEQIVQQDIVNEVVTSQEHQAHENEPPVPTEEPQAPNNEHQAHADGCSDILKLDFGRYKNIIYDKVDKLAGNVTFSQTALETNIIIQLAGHQHQLTTDLDMVKLQLAELVEHLKRVCDAKNLEGGQSRLVDGSNRSGGEEPSGGQSSIRDRGPSPRGGRRPSPGRYRPGDDRERFKRSNWF</sequence>
<feature type="compositionally biased region" description="Basic and acidic residues" evidence="1">
    <location>
        <begin position="85"/>
        <end position="103"/>
    </location>
</feature>
<feature type="region of interest" description="Disordered" evidence="1">
    <location>
        <begin position="324"/>
        <end position="380"/>
    </location>
</feature>
<gene>
    <name evidence="2" type="ORF">F511_03924</name>
</gene>
<feature type="compositionally biased region" description="Low complexity" evidence="1">
    <location>
        <begin position="353"/>
        <end position="365"/>
    </location>
</feature>
<evidence type="ECO:0000256" key="1">
    <source>
        <dbReference type="SAM" id="MobiDB-lite"/>
    </source>
</evidence>
<feature type="compositionally biased region" description="Low complexity" evidence="1">
    <location>
        <begin position="122"/>
        <end position="131"/>
    </location>
</feature>
<evidence type="ECO:0000313" key="3">
    <source>
        <dbReference type="Proteomes" id="UP000250235"/>
    </source>
</evidence>
<organism evidence="2 3">
    <name type="scientific">Dorcoceras hygrometricum</name>
    <dbReference type="NCBI Taxonomy" id="472368"/>
    <lineage>
        <taxon>Eukaryota</taxon>
        <taxon>Viridiplantae</taxon>
        <taxon>Streptophyta</taxon>
        <taxon>Embryophyta</taxon>
        <taxon>Tracheophyta</taxon>
        <taxon>Spermatophyta</taxon>
        <taxon>Magnoliopsida</taxon>
        <taxon>eudicotyledons</taxon>
        <taxon>Gunneridae</taxon>
        <taxon>Pentapetalae</taxon>
        <taxon>asterids</taxon>
        <taxon>lamiids</taxon>
        <taxon>Lamiales</taxon>
        <taxon>Gesneriaceae</taxon>
        <taxon>Didymocarpoideae</taxon>
        <taxon>Trichosporeae</taxon>
        <taxon>Loxocarpinae</taxon>
        <taxon>Dorcoceras</taxon>
    </lineage>
</organism>
<name>A0A2Z7DA70_9LAMI</name>
<feature type="region of interest" description="Disordered" evidence="1">
    <location>
        <begin position="35"/>
        <end position="134"/>
    </location>
</feature>
<dbReference type="GO" id="GO:0016301">
    <property type="term" value="F:kinase activity"/>
    <property type="evidence" value="ECO:0007669"/>
    <property type="project" value="UniProtKB-KW"/>
</dbReference>
<evidence type="ECO:0000313" key="2">
    <source>
        <dbReference type="EMBL" id="KZV53921.1"/>
    </source>
</evidence>
<dbReference type="OrthoDB" id="342281at2759"/>
<dbReference type="EMBL" id="KQ990045">
    <property type="protein sequence ID" value="KZV53921.1"/>
    <property type="molecule type" value="Genomic_DNA"/>
</dbReference>
<keyword evidence="2" id="KW-0808">Transferase</keyword>
<accession>A0A2Z7DA70</accession>
<feature type="compositionally biased region" description="Basic and acidic residues" evidence="1">
    <location>
        <begin position="366"/>
        <end position="380"/>
    </location>
</feature>
<dbReference type="Proteomes" id="UP000250235">
    <property type="component" value="Unassembled WGS sequence"/>
</dbReference>
<keyword evidence="3" id="KW-1185">Reference proteome</keyword>
<protein>
    <submittedName>
        <fullName evidence="2">Putative serine/threonine-protein kinase</fullName>
    </submittedName>
</protein>
<feature type="region of interest" description="Disordered" evidence="1">
    <location>
        <begin position="215"/>
        <end position="242"/>
    </location>
</feature>
<keyword evidence="2" id="KW-0418">Kinase</keyword>
<dbReference type="AlphaFoldDB" id="A0A2Z7DA70"/>